<organism evidence="3 4">
    <name type="scientific">Oceanobacillus kapialis</name>
    <dbReference type="NCBI Taxonomy" id="481353"/>
    <lineage>
        <taxon>Bacteria</taxon>
        <taxon>Bacillati</taxon>
        <taxon>Bacillota</taxon>
        <taxon>Bacilli</taxon>
        <taxon>Bacillales</taxon>
        <taxon>Bacillaceae</taxon>
        <taxon>Oceanobacillus</taxon>
    </lineage>
</organism>
<evidence type="ECO:0000259" key="2">
    <source>
        <dbReference type="PROSITE" id="PS50975"/>
    </source>
</evidence>
<comment type="caution">
    <text evidence="3">The sequence shown here is derived from an EMBL/GenBank/DDBJ whole genome shotgun (WGS) entry which is preliminary data.</text>
</comment>
<dbReference type="PROSITE" id="PS50975">
    <property type="entry name" value="ATP_GRASP"/>
    <property type="match status" value="1"/>
</dbReference>
<evidence type="ECO:0000256" key="1">
    <source>
        <dbReference type="PROSITE-ProRule" id="PRU00409"/>
    </source>
</evidence>
<keyword evidence="1" id="KW-0547">Nucleotide-binding</keyword>
<dbReference type="SUPFAM" id="SSF56059">
    <property type="entry name" value="Glutathione synthetase ATP-binding domain-like"/>
    <property type="match status" value="1"/>
</dbReference>
<dbReference type="EMBL" id="JBHUMX010000021">
    <property type="protein sequence ID" value="MFD2628883.1"/>
    <property type="molecule type" value="Genomic_DNA"/>
</dbReference>
<proteinExistence type="predicted"/>
<feature type="domain" description="ATP-grasp" evidence="2">
    <location>
        <begin position="107"/>
        <end position="333"/>
    </location>
</feature>
<protein>
    <submittedName>
        <fullName evidence="3">YheC/YheD family protein</fullName>
    </submittedName>
</protein>
<dbReference type="Pfam" id="PF14398">
    <property type="entry name" value="ATPgrasp_YheCD"/>
    <property type="match status" value="1"/>
</dbReference>
<dbReference type="RefSeq" id="WP_379561636.1">
    <property type="nucleotide sequence ID" value="NZ_JBHUMX010000021.1"/>
</dbReference>
<dbReference type="Proteomes" id="UP001597451">
    <property type="component" value="Unassembled WGS sequence"/>
</dbReference>
<keyword evidence="1" id="KW-0067">ATP-binding</keyword>
<name>A0ABW5Q050_9BACI</name>
<dbReference type="InterPro" id="IPR026838">
    <property type="entry name" value="YheC/D"/>
</dbReference>
<dbReference type="InterPro" id="IPR011761">
    <property type="entry name" value="ATP-grasp"/>
</dbReference>
<accession>A0ABW5Q050</accession>
<gene>
    <name evidence="3" type="ORF">ACFSUN_08795</name>
</gene>
<evidence type="ECO:0000313" key="3">
    <source>
        <dbReference type="EMBL" id="MFD2628883.1"/>
    </source>
</evidence>
<keyword evidence="4" id="KW-1185">Reference proteome</keyword>
<sequence>MDICYMRNYKQPAKFVTLLSKAAKYYGIRIVYCQPADVNMAQKTVTGKVLINNEWVKKEVPLPYYIDLNTYCFRFKEIITFLKEHCFLLSKGSYGTKNTVYKRLEKDGKFKHLLIPTLDISSYSEFLSALTVYNKLILKPRKGHKGQGIYLISYSDEKYVITENDRETVVNLQQLEQFFIKNIHSKQYLFQKYIDSKTIFGHPFNCRVRLEKNGQGNWQVAIFLVRIGSYNKVVSNIAQGGSISKLTPFLKANYPRNWKEINSSIQEVANTLPDKIEEIFNKQNTSMGLDLGIDKEGKIYLYEVNSAPGSQFAEGEIANLKADYYFYLLKLNA</sequence>
<reference evidence="4" key="1">
    <citation type="journal article" date="2019" name="Int. J. Syst. Evol. Microbiol.">
        <title>The Global Catalogue of Microorganisms (GCM) 10K type strain sequencing project: providing services to taxonomists for standard genome sequencing and annotation.</title>
        <authorList>
            <consortium name="The Broad Institute Genomics Platform"/>
            <consortium name="The Broad Institute Genome Sequencing Center for Infectious Disease"/>
            <person name="Wu L."/>
            <person name="Ma J."/>
        </authorList>
    </citation>
    <scope>NUCLEOTIDE SEQUENCE [LARGE SCALE GENOMIC DNA]</scope>
    <source>
        <strain evidence="4">TISTR 1858</strain>
    </source>
</reference>
<evidence type="ECO:0000313" key="4">
    <source>
        <dbReference type="Proteomes" id="UP001597451"/>
    </source>
</evidence>
<dbReference type="Gene3D" id="3.30.470.20">
    <property type="entry name" value="ATP-grasp fold, B domain"/>
    <property type="match status" value="1"/>
</dbReference>